<dbReference type="PANTHER" id="PTHR12911:SF8">
    <property type="entry name" value="KLAROID PROTEIN-RELATED"/>
    <property type="match status" value="1"/>
</dbReference>
<dbReference type="EMBL" id="CAJZBQ010000027">
    <property type="protein sequence ID" value="CAG9320956.1"/>
    <property type="molecule type" value="Genomic_DNA"/>
</dbReference>
<dbReference type="GO" id="GO:0034993">
    <property type="term" value="C:meiotic nuclear membrane microtubule tethering complex"/>
    <property type="evidence" value="ECO:0007669"/>
    <property type="project" value="TreeGrafter"/>
</dbReference>
<reference evidence="7" key="1">
    <citation type="submission" date="2021-09" db="EMBL/GenBank/DDBJ databases">
        <authorList>
            <consortium name="AG Swart"/>
            <person name="Singh M."/>
            <person name="Singh A."/>
            <person name="Seah K."/>
            <person name="Emmerich C."/>
        </authorList>
    </citation>
    <scope>NUCLEOTIDE SEQUENCE</scope>
    <source>
        <strain evidence="7">ATCC30299</strain>
    </source>
</reference>
<dbReference type="InterPro" id="IPR012919">
    <property type="entry name" value="SUN_dom"/>
</dbReference>
<evidence type="ECO:0000256" key="5">
    <source>
        <dbReference type="SAM" id="Phobius"/>
    </source>
</evidence>
<dbReference type="InterPro" id="IPR045119">
    <property type="entry name" value="SUN1-5"/>
</dbReference>
<dbReference type="PROSITE" id="PS51469">
    <property type="entry name" value="SUN"/>
    <property type="match status" value="1"/>
</dbReference>
<dbReference type="AlphaFoldDB" id="A0AAU9J5I1"/>
<accession>A0AAU9J5I1</accession>
<keyword evidence="4 5" id="KW-0472">Membrane</keyword>
<dbReference type="GO" id="GO:0043495">
    <property type="term" value="F:protein-membrane adaptor activity"/>
    <property type="evidence" value="ECO:0007669"/>
    <property type="project" value="TreeGrafter"/>
</dbReference>
<dbReference type="Proteomes" id="UP001162131">
    <property type="component" value="Unassembled WGS sequence"/>
</dbReference>
<organism evidence="7 8">
    <name type="scientific">Blepharisma stoltei</name>
    <dbReference type="NCBI Taxonomy" id="1481888"/>
    <lineage>
        <taxon>Eukaryota</taxon>
        <taxon>Sar</taxon>
        <taxon>Alveolata</taxon>
        <taxon>Ciliophora</taxon>
        <taxon>Postciliodesmatophora</taxon>
        <taxon>Heterotrichea</taxon>
        <taxon>Heterotrichida</taxon>
        <taxon>Blepharismidae</taxon>
        <taxon>Blepharisma</taxon>
    </lineage>
</organism>
<dbReference type="PANTHER" id="PTHR12911">
    <property type="entry name" value="SAD1/UNC-84-LIKE PROTEIN-RELATED"/>
    <property type="match status" value="1"/>
</dbReference>
<protein>
    <recommendedName>
        <fullName evidence="6">SUN domain-containing protein</fullName>
    </recommendedName>
</protein>
<keyword evidence="3 5" id="KW-1133">Transmembrane helix</keyword>
<evidence type="ECO:0000256" key="3">
    <source>
        <dbReference type="ARBA" id="ARBA00022989"/>
    </source>
</evidence>
<sequence length="274" mass="30938">MDSVSKSTLIKLPPSLASSPSKSSFSFSTPKPFIHNSYSDLKNIWAPTAIKKDKMDFLSCFFISTFIFFLGSLSSMIFVHWFIADTPSLIPPVREVLQPIIIKEIQEDSLDTYINYASISNKAEIISEFSTAEYHGALSWFSNNRRESALSDDNSLGNCWAFAGNQGQLAIQLGYEIYPEQFFMRHVNIVDYVTAPKQFKVWSTETSTESNKCSLLGIYSFDLRIKGEKRKAWELFKCKNSCDIAISGILLEIDSNYGGNNTCVYQFGLHGRPK</sequence>
<evidence type="ECO:0000256" key="4">
    <source>
        <dbReference type="ARBA" id="ARBA00023136"/>
    </source>
</evidence>
<comment type="caution">
    <text evidence="7">The sequence shown here is derived from an EMBL/GenBank/DDBJ whole genome shotgun (WGS) entry which is preliminary data.</text>
</comment>
<evidence type="ECO:0000313" key="8">
    <source>
        <dbReference type="Proteomes" id="UP001162131"/>
    </source>
</evidence>
<evidence type="ECO:0000313" key="7">
    <source>
        <dbReference type="EMBL" id="CAG9320956.1"/>
    </source>
</evidence>
<comment type="subcellular location">
    <subcellularLocation>
        <location evidence="1">Membrane</location>
    </subcellularLocation>
</comment>
<gene>
    <name evidence="7" type="ORF">BSTOLATCC_MIC27529</name>
</gene>
<name>A0AAU9J5I1_9CILI</name>
<keyword evidence="8" id="KW-1185">Reference proteome</keyword>
<dbReference type="Pfam" id="PF07738">
    <property type="entry name" value="Sad1_UNC"/>
    <property type="match status" value="1"/>
</dbReference>
<keyword evidence="2 5" id="KW-0812">Transmembrane</keyword>
<evidence type="ECO:0000259" key="6">
    <source>
        <dbReference type="PROSITE" id="PS51469"/>
    </source>
</evidence>
<evidence type="ECO:0000256" key="2">
    <source>
        <dbReference type="ARBA" id="ARBA00022692"/>
    </source>
</evidence>
<feature type="transmembrane region" description="Helical" evidence="5">
    <location>
        <begin position="57"/>
        <end position="83"/>
    </location>
</feature>
<dbReference type="Gene3D" id="2.60.120.260">
    <property type="entry name" value="Galactose-binding domain-like"/>
    <property type="match status" value="1"/>
</dbReference>
<proteinExistence type="predicted"/>
<evidence type="ECO:0000256" key="1">
    <source>
        <dbReference type="ARBA" id="ARBA00004370"/>
    </source>
</evidence>
<feature type="domain" description="SUN" evidence="6">
    <location>
        <begin position="106"/>
        <end position="274"/>
    </location>
</feature>